<dbReference type="PRINTS" id="PR00080">
    <property type="entry name" value="SDRFAMILY"/>
</dbReference>
<dbReference type="SUPFAM" id="SSF51735">
    <property type="entry name" value="NAD(P)-binding Rossmann-fold domains"/>
    <property type="match status" value="1"/>
</dbReference>
<dbReference type="InterPro" id="IPR002347">
    <property type="entry name" value="SDR_fam"/>
</dbReference>
<dbReference type="InParanoid" id="G4TLQ0"/>
<dbReference type="Pfam" id="PF00106">
    <property type="entry name" value="adh_short"/>
    <property type="match status" value="1"/>
</dbReference>
<evidence type="ECO:0000256" key="3">
    <source>
        <dbReference type="ARBA" id="ARBA00023002"/>
    </source>
</evidence>
<gene>
    <name evidence="5" type="ORF">PIIN_06180</name>
</gene>
<dbReference type="PANTHER" id="PTHR24320:SF282">
    <property type="entry name" value="WW DOMAIN-CONTAINING OXIDOREDUCTASE"/>
    <property type="match status" value="1"/>
</dbReference>
<dbReference type="GO" id="GO:0016491">
    <property type="term" value="F:oxidoreductase activity"/>
    <property type="evidence" value="ECO:0007669"/>
    <property type="project" value="UniProtKB-KW"/>
</dbReference>
<keyword evidence="6" id="KW-1185">Reference proteome</keyword>
<dbReference type="Proteomes" id="UP000007148">
    <property type="component" value="Unassembled WGS sequence"/>
</dbReference>
<dbReference type="AlphaFoldDB" id="G4TLQ0"/>
<keyword evidence="3" id="KW-0560">Oxidoreductase</keyword>
<dbReference type="EMBL" id="CAFZ01000154">
    <property type="protein sequence ID" value="CCA72246.1"/>
    <property type="molecule type" value="Genomic_DNA"/>
</dbReference>
<dbReference type="InterPro" id="IPR036291">
    <property type="entry name" value="NAD(P)-bd_dom_sf"/>
</dbReference>
<name>G4TLQ0_SERID</name>
<organism evidence="5 6">
    <name type="scientific">Serendipita indica (strain DSM 11827)</name>
    <name type="common">Root endophyte fungus</name>
    <name type="synonym">Piriformospora indica</name>
    <dbReference type="NCBI Taxonomy" id="1109443"/>
    <lineage>
        <taxon>Eukaryota</taxon>
        <taxon>Fungi</taxon>
        <taxon>Dikarya</taxon>
        <taxon>Basidiomycota</taxon>
        <taxon>Agaricomycotina</taxon>
        <taxon>Agaricomycetes</taxon>
        <taxon>Sebacinales</taxon>
        <taxon>Serendipitaceae</taxon>
        <taxon>Serendipita</taxon>
    </lineage>
</organism>
<dbReference type="eggNOG" id="KOG1208">
    <property type="taxonomic scope" value="Eukaryota"/>
</dbReference>
<keyword evidence="2" id="KW-0521">NADP</keyword>
<accession>G4TLQ0</accession>
<dbReference type="OrthoDB" id="191139at2759"/>
<dbReference type="PRINTS" id="PR00081">
    <property type="entry name" value="GDHRDH"/>
</dbReference>
<dbReference type="Gene3D" id="3.40.50.720">
    <property type="entry name" value="NAD(P)-binding Rossmann-like Domain"/>
    <property type="match status" value="1"/>
</dbReference>
<evidence type="ECO:0000313" key="6">
    <source>
        <dbReference type="Proteomes" id="UP000007148"/>
    </source>
</evidence>
<dbReference type="STRING" id="1109443.G4TLQ0"/>
<dbReference type="HOGENOM" id="CLU_010194_44_6_1"/>
<comment type="similarity">
    <text evidence="1 4">Belongs to the short-chain dehydrogenases/reductases (SDR) family.</text>
</comment>
<evidence type="ECO:0000256" key="2">
    <source>
        <dbReference type="ARBA" id="ARBA00022857"/>
    </source>
</evidence>
<protein>
    <submittedName>
        <fullName evidence="5">Related to Oxidoreductase, short-chain dehydrogenase</fullName>
    </submittedName>
</protein>
<comment type="caution">
    <text evidence="5">The sequence shown here is derived from an EMBL/GenBank/DDBJ whole genome shotgun (WGS) entry which is preliminary data.</text>
</comment>
<evidence type="ECO:0000256" key="4">
    <source>
        <dbReference type="RuleBase" id="RU000363"/>
    </source>
</evidence>
<evidence type="ECO:0000256" key="1">
    <source>
        <dbReference type="ARBA" id="ARBA00006484"/>
    </source>
</evidence>
<sequence length="276" mass="30626">MKQWTLEDMVPMDGKIAIVTGGNGGIGYQATKNLLKSGAKVYMASRDSPKSHDAIKRLKEETGKHALYFLPIDLSDLRDVRKAAKEYLSKESTLDILMNNAGVMAAPADQLTKDGYDLQFGTNVLGHFHFTMLLLPALLATPNPRVINVSSRGHLFAPSSGFFWDKLKGPKKGTWIPGLNFIERYQLYGQSKLGNILFSNELVRRYGDKGLIAISVHPGVIRTDLGRNHNSLNRWVYWHLAQPVEYGALTQLYAANVPDAKELSGKACSFDVFNIS</sequence>
<reference evidence="5 6" key="1">
    <citation type="journal article" date="2011" name="PLoS Pathog.">
        <title>Endophytic Life Strategies Decoded by Genome and Transcriptome Analyses of the Mutualistic Root Symbiont Piriformospora indica.</title>
        <authorList>
            <person name="Zuccaro A."/>
            <person name="Lahrmann U."/>
            <person name="Guldener U."/>
            <person name="Langen G."/>
            <person name="Pfiffi S."/>
            <person name="Biedenkopf D."/>
            <person name="Wong P."/>
            <person name="Samans B."/>
            <person name="Grimm C."/>
            <person name="Basiewicz M."/>
            <person name="Murat C."/>
            <person name="Martin F."/>
            <person name="Kogel K.H."/>
        </authorList>
    </citation>
    <scope>NUCLEOTIDE SEQUENCE [LARGE SCALE GENOMIC DNA]</scope>
    <source>
        <strain evidence="5 6">DSM 11827</strain>
    </source>
</reference>
<dbReference type="PANTHER" id="PTHR24320">
    <property type="entry name" value="RETINOL DEHYDROGENASE"/>
    <property type="match status" value="1"/>
</dbReference>
<evidence type="ECO:0000313" key="5">
    <source>
        <dbReference type="EMBL" id="CCA72246.1"/>
    </source>
</evidence>
<proteinExistence type="inferred from homology"/>
<dbReference type="OMA" id="AVANPIY"/>